<gene>
    <name evidence="10" type="ORF">ACFSYJ_15535</name>
</gene>
<evidence type="ECO:0000256" key="1">
    <source>
        <dbReference type="ARBA" id="ARBA00004418"/>
    </source>
</evidence>
<keyword evidence="3" id="KW-0808">Transferase</keyword>
<evidence type="ECO:0000313" key="10">
    <source>
        <dbReference type="EMBL" id="MFD2460024.1"/>
    </source>
</evidence>
<dbReference type="Pfam" id="PF16822">
    <property type="entry name" value="ALGX"/>
    <property type="match status" value="1"/>
</dbReference>
<keyword evidence="4" id="KW-0732">Signal</keyword>
<evidence type="ECO:0000259" key="9">
    <source>
        <dbReference type="Pfam" id="PF16822"/>
    </source>
</evidence>
<keyword evidence="5" id="KW-0574">Periplasm</keyword>
<name>A0ABW5GHP5_9PSEU</name>
<accession>A0ABW5GHP5</accession>
<protein>
    <recommendedName>
        <fullName evidence="9">AlgX/AlgJ SGNH hydrolase-like domain-containing protein</fullName>
    </recommendedName>
</protein>
<evidence type="ECO:0000256" key="2">
    <source>
        <dbReference type="ARBA" id="ARBA00005182"/>
    </source>
</evidence>
<keyword evidence="8" id="KW-1133">Transmembrane helix</keyword>
<organism evidence="10 11">
    <name type="scientific">Amycolatopsis samaneae</name>
    <dbReference type="NCBI Taxonomy" id="664691"/>
    <lineage>
        <taxon>Bacteria</taxon>
        <taxon>Bacillati</taxon>
        <taxon>Actinomycetota</taxon>
        <taxon>Actinomycetes</taxon>
        <taxon>Pseudonocardiales</taxon>
        <taxon>Pseudonocardiaceae</taxon>
        <taxon>Amycolatopsis</taxon>
    </lineage>
</organism>
<comment type="pathway">
    <text evidence="2">Glycan biosynthesis; alginate biosynthesis.</text>
</comment>
<dbReference type="EMBL" id="JBHUKU010000008">
    <property type="protein sequence ID" value="MFD2460024.1"/>
    <property type="molecule type" value="Genomic_DNA"/>
</dbReference>
<comment type="caution">
    <text evidence="10">The sequence shown here is derived from an EMBL/GenBank/DDBJ whole genome shotgun (WGS) entry which is preliminary data.</text>
</comment>
<feature type="compositionally biased region" description="Low complexity" evidence="7">
    <location>
        <begin position="1"/>
        <end position="15"/>
    </location>
</feature>
<evidence type="ECO:0000313" key="11">
    <source>
        <dbReference type="Proteomes" id="UP001597419"/>
    </source>
</evidence>
<keyword evidence="8" id="KW-0812">Transmembrane</keyword>
<feature type="region of interest" description="Disordered" evidence="7">
    <location>
        <begin position="1"/>
        <end position="24"/>
    </location>
</feature>
<sequence>MSSPSGLRPPAAGGLPPTPESWLPHEHSLYRPRHSRRQRTALTCAVIFFLAPAMAFVFGVRSDAFENRPLHQFPSLADGWGFFTGLSDWATDHLPLRHAGIQASDGISTGVFGDAPGTDHKAPTGPIGVDPQSTGGTGNPGGVAPGDVPGYVYPQVLPGKDGWLYLGEDVNAKCRPVLDMNHVVDALRRLRTAVESSGRRFQLVIAPDKSTTEPSHLPDSYVGKQCAAAKGAEFWNRVPRETGAIDLRPALATAGQQLGRAVYDPNDTHWGFGGGLTMTYALAQAITPGITTTWQVTPDGTRDWPADLERMLGRTDQRHLTSYQLGPDGGADRTKYLASDFRTTLRLTQPDTVPGMLTPKVGIVADSFTQFATPFLAATCRDVSITHTDTISQGSQEDLAELFSDRDVVTFEFVERSVVGGSTAVLSNPVLDKIAKALAQHPK</sequence>
<keyword evidence="8" id="KW-0472">Membrane</keyword>
<evidence type="ECO:0000256" key="5">
    <source>
        <dbReference type="ARBA" id="ARBA00022764"/>
    </source>
</evidence>
<evidence type="ECO:0000256" key="4">
    <source>
        <dbReference type="ARBA" id="ARBA00022729"/>
    </source>
</evidence>
<evidence type="ECO:0000256" key="7">
    <source>
        <dbReference type="SAM" id="MobiDB-lite"/>
    </source>
</evidence>
<feature type="transmembrane region" description="Helical" evidence="8">
    <location>
        <begin position="40"/>
        <end position="60"/>
    </location>
</feature>
<proteinExistence type="predicted"/>
<comment type="subcellular location">
    <subcellularLocation>
        <location evidence="1">Periplasm</location>
    </subcellularLocation>
</comment>
<feature type="region of interest" description="Disordered" evidence="7">
    <location>
        <begin position="117"/>
        <end position="140"/>
    </location>
</feature>
<dbReference type="Proteomes" id="UP001597419">
    <property type="component" value="Unassembled WGS sequence"/>
</dbReference>
<dbReference type="InterPro" id="IPR031811">
    <property type="entry name" value="ALGX/ALGJ_SGNH-like"/>
</dbReference>
<keyword evidence="11" id="KW-1185">Reference proteome</keyword>
<feature type="domain" description="AlgX/AlgJ SGNH hydrolase-like" evidence="9">
    <location>
        <begin position="156"/>
        <end position="321"/>
    </location>
</feature>
<evidence type="ECO:0000256" key="8">
    <source>
        <dbReference type="SAM" id="Phobius"/>
    </source>
</evidence>
<keyword evidence="6" id="KW-0016">Alginate biosynthesis</keyword>
<evidence type="ECO:0000256" key="6">
    <source>
        <dbReference type="ARBA" id="ARBA00022841"/>
    </source>
</evidence>
<dbReference type="RefSeq" id="WP_345398780.1">
    <property type="nucleotide sequence ID" value="NZ_BAABHG010000009.1"/>
</dbReference>
<evidence type="ECO:0000256" key="3">
    <source>
        <dbReference type="ARBA" id="ARBA00022679"/>
    </source>
</evidence>
<reference evidence="11" key="1">
    <citation type="journal article" date="2019" name="Int. J. Syst. Evol. Microbiol.">
        <title>The Global Catalogue of Microorganisms (GCM) 10K type strain sequencing project: providing services to taxonomists for standard genome sequencing and annotation.</title>
        <authorList>
            <consortium name="The Broad Institute Genomics Platform"/>
            <consortium name="The Broad Institute Genome Sequencing Center for Infectious Disease"/>
            <person name="Wu L."/>
            <person name="Ma J."/>
        </authorList>
    </citation>
    <scope>NUCLEOTIDE SEQUENCE [LARGE SCALE GENOMIC DNA]</scope>
    <source>
        <strain evidence="11">CGMCC 4.7643</strain>
    </source>
</reference>